<name>D7G3R0_ECTSI</name>
<feature type="compositionally biased region" description="Basic and acidic residues" evidence="1">
    <location>
        <begin position="122"/>
        <end position="131"/>
    </location>
</feature>
<feature type="compositionally biased region" description="Acidic residues" evidence="1">
    <location>
        <begin position="88"/>
        <end position="98"/>
    </location>
</feature>
<accession>D7G3R0</accession>
<keyword evidence="3" id="KW-1185">Reference proteome</keyword>
<dbReference type="Proteomes" id="UP000002630">
    <property type="component" value="Unassembled WGS sequence"/>
</dbReference>
<dbReference type="InParanoid" id="D7G3R0"/>
<reference evidence="2 3" key="1">
    <citation type="journal article" date="2010" name="Nature">
        <title>The Ectocarpus genome and the independent evolution of multicellularity in brown algae.</title>
        <authorList>
            <person name="Cock J.M."/>
            <person name="Sterck L."/>
            <person name="Rouze P."/>
            <person name="Scornet D."/>
            <person name="Allen A.E."/>
            <person name="Amoutzias G."/>
            <person name="Anthouard V."/>
            <person name="Artiguenave F."/>
            <person name="Aury J.M."/>
            <person name="Badger J.H."/>
            <person name="Beszteri B."/>
            <person name="Billiau K."/>
            <person name="Bonnet E."/>
            <person name="Bothwell J.H."/>
            <person name="Bowler C."/>
            <person name="Boyen C."/>
            <person name="Brownlee C."/>
            <person name="Carrano C.J."/>
            <person name="Charrier B."/>
            <person name="Cho G.Y."/>
            <person name="Coelho S.M."/>
            <person name="Collen J."/>
            <person name="Corre E."/>
            <person name="Da Silva C."/>
            <person name="Delage L."/>
            <person name="Delaroque N."/>
            <person name="Dittami S.M."/>
            <person name="Doulbeau S."/>
            <person name="Elias M."/>
            <person name="Farnham G."/>
            <person name="Gachon C.M."/>
            <person name="Gschloessl B."/>
            <person name="Heesch S."/>
            <person name="Jabbari K."/>
            <person name="Jubin C."/>
            <person name="Kawai H."/>
            <person name="Kimura K."/>
            <person name="Kloareg B."/>
            <person name="Kupper F.C."/>
            <person name="Lang D."/>
            <person name="Le Bail A."/>
            <person name="Leblanc C."/>
            <person name="Lerouge P."/>
            <person name="Lohr M."/>
            <person name="Lopez P.J."/>
            <person name="Martens C."/>
            <person name="Maumus F."/>
            <person name="Michel G."/>
            <person name="Miranda-Saavedra D."/>
            <person name="Morales J."/>
            <person name="Moreau H."/>
            <person name="Motomura T."/>
            <person name="Nagasato C."/>
            <person name="Napoli C.A."/>
            <person name="Nelson D.R."/>
            <person name="Nyvall-Collen P."/>
            <person name="Peters A.F."/>
            <person name="Pommier C."/>
            <person name="Potin P."/>
            <person name="Poulain J."/>
            <person name="Quesneville H."/>
            <person name="Read B."/>
            <person name="Rensing S.A."/>
            <person name="Ritter A."/>
            <person name="Rousvoal S."/>
            <person name="Samanta M."/>
            <person name="Samson G."/>
            <person name="Schroeder D.C."/>
            <person name="Segurens B."/>
            <person name="Strittmatter M."/>
            <person name="Tonon T."/>
            <person name="Tregear J.W."/>
            <person name="Valentin K."/>
            <person name="von Dassow P."/>
            <person name="Yamagishi T."/>
            <person name="Van de Peer Y."/>
            <person name="Wincker P."/>
        </authorList>
    </citation>
    <scope>NUCLEOTIDE SEQUENCE [LARGE SCALE GENOMIC DNA]</scope>
    <source>
        <strain evidence="3">Ec32 / CCAP1310/4</strain>
    </source>
</reference>
<organism evidence="2 3">
    <name type="scientific">Ectocarpus siliculosus</name>
    <name type="common">Brown alga</name>
    <name type="synonym">Conferva siliculosa</name>
    <dbReference type="NCBI Taxonomy" id="2880"/>
    <lineage>
        <taxon>Eukaryota</taxon>
        <taxon>Sar</taxon>
        <taxon>Stramenopiles</taxon>
        <taxon>Ochrophyta</taxon>
        <taxon>PX clade</taxon>
        <taxon>Phaeophyceae</taxon>
        <taxon>Ectocarpales</taxon>
        <taxon>Ectocarpaceae</taxon>
        <taxon>Ectocarpus</taxon>
    </lineage>
</organism>
<evidence type="ECO:0000313" key="3">
    <source>
        <dbReference type="Proteomes" id="UP000002630"/>
    </source>
</evidence>
<dbReference type="AlphaFoldDB" id="D7G3R0"/>
<sequence length="173" mass="19008">MYQVCARGTGSIGSRWIAQLESDGRPARDGGGAGLAWVWRGRHEQSRARASPSPVFRRRVTGGEEETKESDSPQQDGNDGDLSRDMVDQDEEDDEEMEELIRAVTGVEGIDDEEEGGDNEGGEPRVSEDDQKTYEALTKAIMDRRPRSGVAELVGKSVTGGWLGQRDHMKEVS</sequence>
<protein>
    <submittedName>
        <fullName evidence="2">Uncharacterized protein</fullName>
    </submittedName>
</protein>
<feature type="region of interest" description="Disordered" evidence="1">
    <location>
        <begin position="43"/>
        <end position="131"/>
    </location>
</feature>
<feature type="compositionally biased region" description="Acidic residues" evidence="1">
    <location>
        <begin position="109"/>
        <end position="121"/>
    </location>
</feature>
<proteinExistence type="predicted"/>
<dbReference type="EMBL" id="FN649760">
    <property type="protein sequence ID" value="CBJ33587.1"/>
    <property type="molecule type" value="Genomic_DNA"/>
</dbReference>
<gene>
    <name evidence="2" type="ORF">Esi_0521_0014</name>
</gene>
<evidence type="ECO:0000256" key="1">
    <source>
        <dbReference type="SAM" id="MobiDB-lite"/>
    </source>
</evidence>
<evidence type="ECO:0000313" key="2">
    <source>
        <dbReference type="EMBL" id="CBJ33587.1"/>
    </source>
</evidence>